<protein>
    <submittedName>
        <fullName evidence="1">Uncharacterized protein</fullName>
    </submittedName>
</protein>
<dbReference type="EMBL" id="LASV01000693">
    <property type="protein sequence ID" value="KKA17202.1"/>
    <property type="molecule type" value="Genomic_DNA"/>
</dbReference>
<dbReference type="RefSeq" id="XP_013323814.1">
    <property type="nucleotide sequence ID" value="XM_013468360.1"/>
</dbReference>
<gene>
    <name evidence="1" type="ORF">T310_9105</name>
</gene>
<dbReference type="AlphaFoldDB" id="A0A0F4YG41"/>
<feature type="non-terminal residue" evidence="1">
    <location>
        <position position="1"/>
    </location>
</feature>
<comment type="caution">
    <text evidence="1">The sequence shown here is derived from an EMBL/GenBank/DDBJ whole genome shotgun (WGS) entry which is preliminary data.</text>
</comment>
<keyword evidence="2" id="KW-1185">Reference proteome</keyword>
<reference evidence="1 2" key="1">
    <citation type="submission" date="2015-04" db="EMBL/GenBank/DDBJ databases">
        <authorList>
            <person name="Heijne W.H."/>
            <person name="Fedorova N.D."/>
            <person name="Nierman W.C."/>
            <person name="Vollebregt A.W."/>
            <person name="Zhao Z."/>
            <person name="Wu L."/>
            <person name="Kumar M."/>
            <person name="Stam H."/>
            <person name="van den Berg M.A."/>
            <person name="Pel H.J."/>
        </authorList>
    </citation>
    <scope>NUCLEOTIDE SEQUENCE [LARGE SCALE GENOMIC DNA]</scope>
    <source>
        <strain evidence="1 2">CBS 393.64</strain>
    </source>
</reference>
<organism evidence="1 2">
    <name type="scientific">Rasamsonia emersonii (strain ATCC 16479 / CBS 393.64 / IMI 116815)</name>
    <dbReference type="NCBI Taxonomy" id="1408163"/>
    <lineage>
        <taxon>Eukaryota</taxon>
        <taxon>Fungi</taxon>
        <taxon>Dikarya</taxon>
        <taxon>Ascomycota</taxon>
        <taxon>Pezizomycotina</taxon>
        <taxon>Eurotiomycetes</taxon>
        <taxon>Eurotiomycetidae</taxon>
        <taxon>Eurotiales</taxon>
        <taxon>Trichocomaceae</taxon>
        <taxon>Rasamsonia</taxon>
    </lineage>
</organism>
<evidence type="ECO:0000313" key="1">
    <source>
        <dbReference type="EMBL" id="KKA17202.1"/>
    </source>
</evidence>
<proteinExistence type="predicted"/>
<dbReference type="GeneID" id="25321119"/>
<dbReference type="Proteomes" id="UP000053958">
    <property type="component" value="Unassembled WGS sequence"/>
</dbReference>
<accession>A0A0F4YG41</accession>
<sequence>SGSTYLGSLGMVTLSYSRLLVYKLAQGCKATFHSVGLSGPVSDQSLMTQAGRRFPVSRLTETVPSLDPVGVVRPSPTSELRSTHCSTVGLTGRPISPSDPCAWQLAWLRNR</sequence>
<evidence type="ECO:0000313" key="2">
    <source>
        <dbReference type="Proteomes" id="UP000053958"/>
    </source>
</evidence>
<name>A0A0F4YG41_RASE3</name>